<dbReference type="Pfam" id="PF13160">
    <property type="entry name" value="DUF3995"/>
    <property type="match status" value="1"/>
</dbReference>
<dbReference type="Proteomes" id="UP000637578">
    <property type="component" value="Unassembled WGS sequence"/>
</dbReference>
<feature type="transmembrane region" description="Helical" evidence="1">
    <location>
        <begin position="64"/>
        <end position="86"/>
    </location>
</feature>
<feature type="transmembrane region" description="Helical" evidence="1">
    <location>
        <begin position="14"/>
        <end position="40"/>
    </location>
</feature>
<reference evidence="2" key="1">
    <citation type="journal article" date="2014" name="Int. J. Syst. Evol. Microbiol.">
        <title>Complete genome sequence of Corynebacterium casei LMG S-19264T (=DSM 44701T), isolated from a smear-ripened cheese.</title>
        <authorList>
            <consortium name="US DOE Joint Genome Institute (JGI-PGF)"/>
            <person name="Walter F."/>
            <person name="Albersmeier A."/>
            <person name="Kalinowski J."/>
            <person name="Ruckert C."/>
        </authorList>
    </citation>
    <scope>NUCLEOTIDE SEQUENCE</scope>
    <source>
        <strain evidence="2">CGMCC 4.5737</strain>
    </source>
</reference>
<keyword evidence="1" id="KW-0472">Membrane</keyword>
<accession>A0A8J3FWT4</accession>
<evidence type="ECO:0000313" key="2">
    <source>
        <dbReference type="EMBL" id="GGM69172.1"/>
    </source>
</evidence>
<comment type="caution">
    <text evidence="2">The sequence shown here is derived from an EMBL/GenBank/DDBJ whole genome shotgun (WGS) entry which is preliminary data.</text>
</comment>
<feature type="transmembrane region" description="Helical" evidence="1">
    <location>
        <begin position="143"/>
        <end position="165"/>
    </location>
</feature>
<evidence type="ECO:0000256" key="1">
    <source>
        <dbReference type="SAM" id="Phobius"/>
    </source>
</evidence>
<dbReference type="AlphaFoldDB" id="A0A8J3FWT4"/>
<evidence type="ECO:0008006" key="4">
    <source>
        <dbReference type="Google" id="ProtNLM"/>
    </source>
</evidence>
<keyword evidence="1" id="KW-0812">Transmembrane</keyword>
<gene>
    <name evidence="2" type="ORF">GCM10012275_44480</name>
</gene>
<dbReference type="InterPro" id="IPR025058">
    <property type="entry name" value="DUF3995"/>
</dbReference>
<reference evidence="2" key="2">
    <citation type="submission" date="2020-09" db="EMBL/GenBank/DDBJ databases">
        <authorList>
            <person name="Sun Q."/>
            <person name="Zhou Y."/>
        </authorList>
    </citation>
    <scope>NUCLEOTIDE SEQUENCE</scope>
    <source>
        <strain evidence="2">CGMCC 4.5737</strain>
    </source>
</reference>
<evidence type="ECO:0000313" key="3">
    <source>
        <dbReference type="Proteomes" id="UP000637578"/>
    </source>
</evidence>
<proteinExistence type="predicted"/>
<keyword evidence="1" id="KW-1133">Transmembrane helix</keyword>
<feature type="transmembrane region" description="Helical" evidence="1">
    <location>
        <begin position="98"/>
        <end position="123"/>
    </location>
</feature>
<keyword evidence="3" id="KW-1185">Reference proteome</keyword>
<dbReference type="EMBL" id="BMMK01000023">
    <property type="protein sequence ID" value="GGM69172.1"/>
    <property type="molecule type" value="Genomic_DNA"/>
</dbReference>
<protein>
    <recommendedName>
        <fullName evidence="4">DUF3995 domain-containing protein</fullName>
    </recommendedName>
</protein>
<organism evidence="2 3">
    <name type="scientific">Longimycelium tulufanense</name>
    <dbReference type="NCBI Taxonomy" id="907463"/>
    <lineage>
        <taxon>Bacteria</taxon>
        <taxon>Bacillati</taxon>
        <taxon>Actinomycetota</taxon>
        <taxon>Actinomycetes</taxon>
        <taxon>Pseudonocardiales</taxon>
        <taxon>Pseudonocardiaceae</taxon>
        <taxon>Longimycelium</taxon>
    </lineage>
</organism>
<sequence length="171" mass="18324">MVADLVPARPPRGLLLLVWCGYAAFAVGLLHALVSVYWAAGGTAGLDTLGGTLEELARQRDPRLIAIVWLTAGLKLVASVLGLAVVQQWGRRLPRGLLLVAAWGAATLLVLYGGALTVGQVLVKVGVVAAAPTMNWKAFHWHLFLWDPWFLAWGLLLAAATWGSARRQRTG</sequence>
<name>A0A8J3FWT4_9PSEU</name>